<dbReference type="RefSeq" id="WP_208428725.1">
    <property type="nucleotide sequence ID" value="NZ_JAEPRJ010000001.1"/>
</dbReference>
<reference evidence="7 8" key="1">
    <citation type="submission" date="2021-01" db="EMBL/GenBank/DDBJ databases">
        <title>Isolation and description of Catonella massiliensis sp. nov., a novel Catonella species, isolated from a stable periodontitis subject.</title>
        <authorList>
            <person name="Antezack A."/>
            <person name="Boxberger M."/>
            <person name="La Scola B."/>
            <person name="Monnet-Corti V."/>
        </authorList>
    </citation>
    <scope>NUCLEOTIDE SEQUENCE [LARGE SCALE GENOMIC DNA]</scope>
    <source>
        <strain evidence="7 8">Marseille-Q4567</strain>
    </source>
</reference>
<feature type="transmembrane region" description="Helical" evidence="5">
    <location>
        <begin position="250"/>
        <end position="270"/>
    </location>
</feature>
<feature type="transmembrane region" description="Helical" evidence="5">
    <location>
        <begin position="208"/>
        <end position="229"/>
    </location>
</feature>
<accession>A0ABS1IZF7</accession>
<dbReference type="EMBL" id="JAEPRJ010000001">
    <property type="protein sequence ID" value="MBK5897227.1"/>
    <property type="molecule type" value="Genomic_DNA"/>
</dbReference>
<evidence type="ECO:0000256" key="4">
    <source>
        <dbReference type="ARBA" id="ARBA00023136"/>
    </source>
</evidence>
<comment type="subcellular location">
    <subcellularLocation>
        <location evidence="1">Membrane</location>
        <topology evidence="1">Multi-pass membrane protein</topology>
    </subcellularLocation>
</comment>
<keyword evidence="4 5" id="KW-0472">Membrane</keyword>
<dbReference type="InterPro" id="IPR013525">
    <property type="entry name" value="ABC2_TM"/>
</dbReference>
<sequence>MKINNIAKLCIIQVKLTLIKIKSSLFLLLLMMVLLSLFIIWWKKSDMAKPTVLIANEENSVIANLTISSVLNNKVAEIVNFQRTDYEKGKKLIDKGDALLMVYIKKGTIDTLYEGKKAELDIYTKNENNDFTKLVISYIKGFTDIINVSQNAGLAYMDVLYKKGMTESERIDKFNELQSSYVKLTLARSSIFSGEDKVFGLGAKDMEAGYKVIVAVILLGISITILVNSDIMRKNMRQRLILSGINEQEIYATVISLILITDIVFLLIFIKLAKVIGIGG</sequence>
<evidence type="ECO:0000256" key="5">
    <source>
        <dbReference type="SAM" id="Phobius"/>
    </source>
</evidence>
<evidence type="ECO:0000313" key="7">
    <source>
        <dbReference type="EMBL" id="MBK5897227.1"/>
    </source>
</evidence>
<organism evidence="7 8">
    <name type="scientific">Catonella massiliensis</name>
    <dbReference type="NCBI Taxonomy" id="2799636"/>
    <lineage>
        <taxon>Bacteria</taxon>
        <taxon>Bacillati</taxon>
        <taxon>Bacillota</taxon>
        <taxon>Clostridia</taxon>
        <taxon>Lachnospirales</taxon>
        <taxon>Lachnospiraceae</taxon>
        <taxon>Catonella</taxon>
    </lineage>
</organism>
<keyword evidence="3 5" id="KW-1133">Transmembrane helix</keyword>
<proteinExistence type="predicted"/>
<dbReference type="Gene3D" id="3.40.1710.10">
    <property type="entry name" value="abc type-2 transporter like domain"/>
    <property type="match status" value="1"/>
</dbReference>
<dbReference type="Proteomes" id="UP000604730">
    <property type="component" value="Unassembled WGS sequence"/>
</dbReference>
<evidence type="ECO:0000313" key="8">
    <source>
        <dbReference type="Proteomes" id="UP000604730"/>
    </source>
</evidence>
<feature type="domain" description="ABC-2 type transporter transmembrane" evidence="6">
    <location>
        <begin position="22"/>
        <end position="276"/>
    </location>
</feature>
<comment type="caution">
    <text evidence="7">The sequence shown here is derived from an EMBL/GenBank/DDBJ whole genome shotgun (WGS) entry which is preliminary data.</text>
</comment>
<evidence type="ECO:0000256" key="1">
    <source>
        <dbReference type="ARBA" id="ARBA00004141"/>
    </source>
</evidence>
<dbReference type="Pfam" id="PF12698">
    <property type="entry name" value="ABC2_membrane_3"/>
    <property type="match status" value="1"/>
</dbReference>
<protein>
    <submittedName>
        <fullName evidence="7">ABC transporter permease</fullName>
    </submittedName>
</protein>
<evidence type="ECO:0000256" key="3">
    <source>
        <dbReference type="ARBA" id="ARBA00022989"/>
    </source>
</evidence>
<gene>
    <name evidence="7" type="ORF">JJN12_05420</name>
</gene>
<feature type="transmembrane region" description="Helical" evidence="5">
    <location>
        <begin position="25"/>
        <end position="42"/>
    </location>
</feature>
<evidence type="ECO:0000259" key="6">
    <source>
        <dbReference type="Pfam" id="PF12698"/>
    </source>
</evidence>
<evidence type="ECO:0000256" key="2">
    <source>
        <dbReference type="ARBA" id="ARBA00022692"/>
    </source>
</evidence>
<name>A0ABS1IZF7_9FIRM</name>
<keyword evidence="2 5" id="KW-0812">Transmembrane</keyword>
<keyword evidence="8" id="KW-1185">Reference proteome</keyword>